<gene>
    <name evidence="1" type="ORF">QQF64_021359</name>
</gene>
<accession>A0ABR3LBQ0</accession>
<sequence>MPFDMSSINDCYKTGRFPSLRVRTDNCSKVRNSIPFYKNPSSCSRCCGREAVVVPDDCTCSGACGNEVYGRIRPVCHHNPCSNLTSCHDHAVNTVIQDGCESWRHCGDEGSVSFPVDKWKCACYTPGCFQMPLQLTDRKL</sequence>
<comment type="caution">
    <text evidence="1">The sequence shown here is derived from an EMBL/GenBank/DDBJ whole genome shotgun (WGS) entry which is preliminary data.</text>
</comment>
<dbReference type="EMBL" id="JAYMGO010000023">
    <property type="protein sequence ID" value="KAL1250354.1"/>
    <property type="molecule type" value="Genomic_DNA"/>
</dbReference>
<proteinExistence type="predicted"/>
<reference evidence="1 2" key="1">
    <citation type="submission" date="2023-09" db="EMBL/GenBank/DDBJ databases">
        <authorList>
            <person name="Wang M."/>
        </authorList>
    </citation>
    <scope>NUCLEOTIDE SEQUENCE [LARGE SCALE GENOMIC DNA]</scope>
    <source>
        <strain evidence="1">GT-2023</strain>
        <tissue evidence="1">Liver</tissue>
    </source>
</reference>
<name>A0ABR3LBQ0_9TELE</name>
<organism evidence="1 2">
    <name type="scientific">Cirrhinus molitorella</name>
    <name type="common">mud carp</name>
    <dbReference type="NCBI Taxonomy" id="172907"/>
    <lineage>
        <taxon>Eukaryota</taxon>
        <taxon>Metazoa</taxon>
        <taxon>Chordata</taxon>
        <taxon>Craniata</taxon>
        <taxon>Vertebrata</taxon>
        <taxon>Euteleostomi</taxon>
        <taxon>Actinopterygii</taxon>
        <taxon>Neopterygii</taxon>
        <taxon>Teleostei</taxon>
        <taxon>Ostariophysi</taxon>
        <taxon>Cypriniformes</taxon>
        <taxon>Cyprinidae</taxon>
        <taxon>Labeoninae</taxon>
        <taxon>Labeonini</taxon>
        <taxon>Cirrhinus</taxon>
    </lineage>
</organism>
<protein>
    <recommendedName>
        <fullName evidence="3">VWFC domain-containing protein</fullName>
    </recommendedName>
</protein>
<evidence type="ECO:0000313" key="1">
    <source>
        <dbReference type="EMBL" id="KAL1250354.1"/>
    </source>
</evidence>
<evidence type="ECO:0008006" key="3">
    <source>
        <dbReference type="Google" id="ProtNLM"/>
    </source>
</evidence>
<evidence type="ECO:0000313" key="2">
    <source>
        <dbReference type="Proteomes" id="UP001558613"/>
    </source>
</evidence>
<dbReference type="Proteomes" id="UP001558613">
    <property type="component" value="Unassembled WGS sequence"/>
</dbReference>
<keyword evidence="2" id="KW-1185">Reference proteome</keyword>